<evidence type="ECO:0000259" key="3">
    <source>
        <dbReference type="PROSITE" id="PS51186"/>
    </source>
</evidence>
<dbReference type="AlphaFoldDB" id="A0ABD5E7I2"/>
<dbReference type="PANTHER" id="PTHR43800:SF1">
    <property type="entry name" value="PEPTIDYL-LYSINE N-ACETYLTRANSFERASE YJAB"/>
    <property type="match status" value="1"/>
</dbReference>
<evidence type="ECO:0000256" key="2">
    <source>
        <dbReference type="ARBA" id="ARBA00023315"/>
    </source>
</evidence>
<dbReference type="InterPro" id="IPR000182">
    <property type="entry name" value="GNAT_dom"/>
</dbReference>
<gene>
    <name evidence="4" type="ORF">RM574_15935</name>
</gene>
<dbReference type="EMBL" id="JAVRER010000022">
    <property type="protein sequence ID" value="MDT0416981.1"/>
    <property type="molecule type" value="Genomic_DNA"/>
</dbReference>
<dbReference type="RefSeq" id="WP_093853074.1">
    <property type="nucleotide sequence ID" value="NZ_JAVRER010000022.1"/>
</dbReference>
<dbReference type="Proteomes" id="UP001183607">
    <property type="component" value="Unassembled WGS sequence"/>
</dbReference>
<dbReference type="CDD" id="cd04301">
    <property type="entry name" value="NAT_SF"/>
    <property type="match status" value="1"/>
</dbReference>
<proteinExistence type="predicted"/>
<evidence type="ECO:0000313" key="4">
    <source>
        <dbReference type="EMBL" id="MDT0416981.1"/>
    </source>
</evidence>
<accession>A0ABD5E7I2</accession>
<evidence type="ECO:0000313" key="5">
    <source>
        <dbReference type="Proteomes" id="UP001183607"/>
    </source>
</evidence>
<organism evidence="4 5">
    <name type="scientific">Streptomyces evansiae</name>
    <dbReference type="NCBI Taxonomy" id="3075535"/>
    <lineage>
        <taxon>Bacteria</taxon>
        <taxon>Bacillati</taxon>
        <taxon>Actinomycetota</taxon>
        <taxon>Actinomycetes</taxon>
        <taxon>Kitasatosporales</taxon>
        <taxon>Streptomycetaceae</taxon>
        <taxon>Streptomyces</taxon>
    </lineage>
</organism>
<name>A0ABD5E7I2_9ACTN</name>
<dbReference type="PROSITE" id="PS51186">
    <property type="entry name" value="GNAT"/>
    <property type="match status" value="1"/>
</dbReference>
<dbReference type="GO" id="GO:0016746">
    <property type="term" value="F:acyltransferase activity"/>
    <property type="evidence" value="ECO:0007669"/>
    <property type="project" value="UniProtKB-KW"/>
</dbReference>
<dbReference type="Pfam" id="PF00583">
    <property type="entry name" value="Acetyltransf_1"/>
    <property type="match status" value="1"/>
</dbReference>
<dbReference type="InterPro" id="IPR016181">
    <property type="entry name" value="Acyl_CoA_acyltransferase"/>
</dbReference>
<comment type="caution">
    <text evidence="4">The sequence shown here is derived from an EMBL/GenBank/DDBJ whole genome shotgun (WGS) entry which is preliminary data.</text>
</comment>
<keyword evidence="1" id="KW-0808">Transferase</keyword>
<reference evidence="5" key="1">
    <citation type="submission" date="2023-07" db="EMBL/GenBank/DDBJ databases">
        <title>30 novel species of actinomycetes from the DSMZ collection.</title>
        <authorList>
            <person name="Nouioui I."/>
        </authorList>
    </citation>
    <scope>NUCLEOTIDE SEQUENCE [LARGE SCALE GENOMIC DNA]</scope>
    <source>
        <strain evidence="5">DSM 41982</strain>
    </source>
</reference>
<sequence>MTIRAARPADLPRLQRIEVAAGAPFRELGMPEIADDAPPSLATLERHRQAGLAWVCALPDDTPVAYLIADRVDGGLHIEQVSVDPSHAHQGLGRTLIAHATTHARTEGAKALTLTTFTEVPWNAPYYARLGFEEVPPAALPPGLRRIRAEEAAAGLDRWPRQAMRRRL</sequence>
<dbReference type="PANTHER" id="PTHR43800">
    <property type="entry name" value="PEPTIDYL-LYSINE N-ACETYLTRANSFERASE YJAB"/>
    <property type="match status" value="1"/>
</dbReference>
<evidence type="ECO:0000256" key="1">
    <source>
        <dbReference type="ARBA" id="ARBA00022679"/>
    </source>
</evidence>
<dbReference type="SUPFAM" id="SSF55729">
    <property type="entry name" value="Acyl-CoA N-acyltransferases (Nat)"/>
    <property type="match status" value="1"/>
</dbReference>
<protein>
    <submittedName>
        <fullName evidence="4">GNAT family N-acetyltransferase</fullName>
    </submittedName>
</protein>
<feature type="domain" description="N-acetyltransferase" evidence="3">
    <location>
        <begin position="1"/>
        <end position="150"/>
    </location>
</feature>
<dbReference type="Gene3D" id="3.40.630.30">
    <property type="match status" value="1"/>
</dbReference>
<keyword evidence="2" id="KW-0012">Acyltransferase</keyword>